<reference evidence="9 10" key="1">
    <citation type="submission" date="2024-09" db="EMBL/GenBank/DDBJ databases">
        <title>Rethinking Asexuality: The Enigmatic Case of Functional Sexual Genes in Lepraria (Stereocaulaceae).</title>
        <authorList>
            <person name="Doellman M."/>
            <person name="Sun Y."/>
            <person name="Barcenas-Pena A."/>
            <person name="Lumbsch H.T."/>
            <person name="Grewe F."/>
        </authorList>
    </citation>
    <scope>NUCLEOTIDE SEQUENCE [LARGE SCALE GENOMIC DNA]</scope>
    <source>
        <strain evidence="9 10">Grewe 0041</strain>
    </source>
</reference>
<keyword evidence="10" id="KW-1185">Reference proteome</keyword>
<feature type="region of interest" description="Disordered" evidence="6">
    <location>
        <begin position="698"/>
        <end position="717"/>
    </location>
</feature>
<proteinExistence type="predicted"/>
<protein>
    <recommendedName>
        <fullName evidence="1">Anaphase-promoting complex subunit 4</fullName>
    </recommendedName>
</protein>
<evidence type="ECO:0000256" key="2">
    <source>
        <dbReference type="ARBA" id="ARBA00022618"/>
    </source>
</evidence>
<keyword evidence="4" id="KW-0833">Ubl conjugation pathway</keyword>
<feature type="domain" description="Anaphase-promoting complex subunit 4 long" evidence="8">
    <location>
        <begin position="267"/>
        <end position="467"/>
    </location>
</feature>
<dbReference type="InterPro" id="IPR024977">
    <property type="entry name" value="Apc4-like_WD40_dom"/>
</dbReference>
<dbReference type="EMBL" id="JBHFEH010000022">
    <property type="protein sequence ID" value="KAL2053222.1"/>
    <property type="molecule type" value="Genomic_DNA"/>
</dbReference>
<evidence type="ECO:0000256" key="4">
    <source>
        <dbReference type="ARBA" id="ARBA00022786"/>
    </source>
</evidence>
<dbReference type="Proteomes" id="UP001590951">
    <property type="component" value="Unassembled WGS sequence"/>
</dbReference>
<organism evidence="9 10">
    <name type="scientific">Lepraria finkii</name>
    <dbReference type="NCBI Taxonomy" id="1340010"/>
    <lineage>
        <taxon>Eukaryota</taxon>
        <taxon>Fungi</taxon>
        <taxon>Dikarya</taxon>
        <taxon>Ascomycota</taxon>
        <taxon>Pezizomycotina</taxon>
        <taxon>Lecanoromycetes</taxon>
        <taxon>OSLEUM clade</taxon>
        <taxon>Lecanoromycetidae</taxon>
        <taxon>Lecanorales</taxon>
        <taxon>Lecanorineae</taxon>
        <taxon>Stereocaulaceae</taxon>
        <taxon>Lepraria</taxon>
    </lineage>
</organism>
<evidence type="ECO:0000256" key="5">
    <source>
        <dbReference type="ARBA" id="ARBA00023306"/>
    </source>
</evidence>
<dbReference type="Pfam" id="PF12896">
    <property type="entry name" value="ANAPC4"/>
    <property type="match status" value="1"/>
</dbReference>
<feature type="domain" description="Anaphase-promoting complex subunit 4-like WD40" evidence="7">
    <location>
        <begin position="19"/>
        <end position="112"/>
    </location>
</feature>
<dbReference type="InterPro" id="IPR015943">
    <property type="entry name" value="WD40/YVTN_repeat-like_dom_sf"/>
</dbReference>
<gene>
    <name evidence="9" type="ORF">ABVK25_006547</name>
</gene>
<evidence type="ECO:0000256" key="1">
    <source>
        <dbReference type="ARBA" id="ARBA00016067"/>
    </source>
</evidence>
<sequence length="787" mass="87702">MAEPLAEKVVQPAINPSHVAYCPTMDLIALATIDEHIHIYRLNGQKVFGVQTKQPSAKVDKIKWKPNGQSLAAACSNHFLTLTNAQTGKVVHQIDCSAYSKSPICCLGWGVNFTDSNKVSQQINKLKGELSLDDVISHNPQTKAIDSVPDLPLDLAFLDVEASLPKLSVLSSGGIEDDIFSSRASLDTLFQPLTTGSTDSADILVLGFEDGIVHLSIYDSFEIGSFSLQQASRSFQICRPLLHSSHPYSTTHSLLVSNSTRNDEELHVVPLDLRLLSNAGRYLSLLAAKSTQLHNVLRYIHQVQRQMYSDFKASQDLPRKFIANVEEALQEQSDCTWVQAAYHLVVTGNCYPEVKEWLVDQLAERGHKRWEKATTTGYESVRRLAHENLLPALERFAVIVSRLRGLSKFQVSNVTLGLSTPDLDSILDIVNCLQLVGHRILIASGSELRQFQAFSAWLRQEIENQSADASSTDSPEKDTNVDHASTLEYIQGSMTQSELMRFFDLEGNTDQSLQWDLKAEGRSLFELYKRELKLDNKEDPPTKRLPVFDALLKHLDTQCNAVFGSIAETQKRNVRFGSPTSLGVGTPACTDMRMLVENPEETGKFVTYVILGPSTKQPEVRVYRVTFEIENGMSSTKGVEVASIRTAALEVRDVKFIDDDELMLAASDKTSSRLIRIPYRKTSEAPNGLQYTVVADHDGRKSKSQAEQSNSTPSIDLWNPEDLNACTWQEFPAGVSWTPERLDVNGRKGRRVICVLAQDRFHYRVYDLDSSSETQDAGTEGSDEIML</sequence>
<keyword evidence="2" id="KW-0132">Cell division</keyword>
<dbReference type="PANTHER" id="PTHR13260">
    <property type="entry name" value="ANAPHASE PROMOTING COMPLEX SUBUNIT 4 APC4"/>
    <property type="match status" value="1"/>
</dbReference>
<evidence type="ECO:0000259" key="8">
    <source>
        <dbReference type="Pfam" id="PF12896"/>
    </source>
</evidence>
<evidence type="ECO:0000313" key="9">
    <source>
        <dbReference type="EMBL" id="KAL2053222.1"/>
    </source>
</evidence>
<dbReference type="Pfam" id="PF12894">
    <property type="entry name" value="ANAPC4_WD40"/>
    <property type="match status" value="1"/>
</dbReference>
<dbReference type="SUPFAM" id="SSF50978">
    <property type="entry name" value="WD40 repeat-like"/>
    <property type="match status" value="1"/>
</dbReference>
<evidence type="ECO:0000259" key="7">
    <source>
        <dbReference type="Pfam" id="PF12894"/>
    </source>
</evidence>
<dbReference type="Gene3D" id="2.130.10.10">
    <property type="entry name" value="YVTN repeat-like/Quinoprotein amine dehydrogenase"/>
    <property type="match status" value="1"/>
</dbReference>
<evidence type="ECO:0000313" key="10">
    <source>
        <dbReference type="Proteomes" id="UP001590951"/>
    </source>
</evidence>
<name>A0ABR4B782_9LECA</name>
<dbReference type="InterPro" id="IPR024790">
    <property type="entry name" value="APC4_long_dom"/>
</dbReference>
<comment type="caution">
    <text evidence="9">The sequence shown here is derived from an EMBL/GenBank/DDBJ whole genome shotgun (WGS) entry which is preliminary data.</text>
</comment>
<accession>A0ABR4B782</accession>
<keyword evidence="5" id="KW-0131">Cell cycle</keyword>
<evidence type="ECO:0000256" key="3">
    <source>
        <dbReference type="ARBA" id="ARBA00022776"/>
    </source>
</evidence>
<evidence type="ECO:0000256" key="6">
    <source>
        <dbReference type="SAM" id="MobiDB-lite"/>
    </source>
</evidence>
<dbReference type="InterPro" id="IPR036322">
    <property type="entry name" value="WD40_repeat_dom_sf"/>
</dbReference>
<dbReference type="PANTHER" id="PTHR13260:SF0">
    <property type="entry name" value="ANAPHASE-PROMOTING COMPLEX SUBUNIT 4"/>
    <property type="match status" value="1"/>
</dbReference>
<dbReference type="InterPro" id="IPR024789">
    <property type="entry name" value="APC4"/>
</dbReference>
<feature type="compositionally biased region" description="Polar residues" evidence="6">
    <location>
        <begin position="705"/>
        <end position="714"/>
    </location>
</feature>
<keyword evidence="3" id="KW-0498">Mitosis</keyword>